<dbReference type="EMBL" id="CP001367">
    <property type="protein sequence ID" value="ACM59031.1"/>
    <property type="molecule type" value="Genomic_DNA"/>
</dbReference>
<dbReference type="Gene3D" id="3.40.50.620">
    <property type="entry name" value="HUPs"/>
    <property type="match status" value="1"/>
</dbReference>
<name>B9LX40_HALLT</name>
<feature type="domain" description="UspA" evidence="2">
    <location>
        <begin position="4"/>
        <end position="144"/>
    </location>
</feature>
<dbReference type="InterPro" id="IPR014729">
    <property type="entry name" value="Rossmann-like_a/b/a_fold"/>
</dbReference>
<dbReference type="InterPro" id="IPR006015">
    <property type="entry name" value="Universal_stress_UspA"/>
</dbReference>
<dbReference type="InterPro" id="IPR006016">
    <property type="entry name" value="UspA"/>
</dbReference>
<evidence type="ECO:0000313" key="4">
    <source>
        <dbReference type="Proteomes" id="UP000000740"/>
    </source>
</evidence>
<keyword evidence="3" id="KW-0614">Plasmid</keyword>
<evidence type="ECO:0000256" key="1">
    <source>
        <dbReference type="ARBA" id="ARBA00008791"/>
    </source>
</evidence>
<dbReference type="AlphaFoldDB" id="B9LX40"/>
<protein>
    <submittedName>
        <fullName evidence="3">UspA domain protein</fullName>
    </submittedName>
</protein>
<organism evidence="3 4">
    <name type="scientific">Halorubrum lacusprofundi (strain ATCC 49239 / DSM 5036 / JCM 8891 / ACAM 34)</name>
    <dbReference type="NCBI Taxonomy" id="416348"/>
    <lineage>
        <taxon>Archaea</taxon>
        <taxon>Methanobacteriati</taxon>
        <taxon>Methanobacteriota</taxon>
        <taxon>Stenosarchaea group</taxon>
        <taxon>Halobacteria</taxon>
        <taxon>Halobacteriales</taxon>
        <taxon>Haloferacaceae</taxon>
        <taxon>Halorubrum</taxon>
    </lineage>
</organism>
<dbReference type="CDD" id="cd00293">
    <property type="entry name" value="USP-like"/>
    <property type="match status" value="1"/>
</dbReference>
<gene>
    <name evidence="3" type="ordered locus">Hlac_3524</name>
</gene>
<reference evidence="3 4" key="1">
    <citation type="journal article" date="2016" name="Stand. Genomic Sci.">
        <title>Complete genome sequence of the Antarctic Halorubrum lacusprofundi type strain ACAM 34.</title>
        <authorList>
            <person name="Anderson I.J."/>
            <person name="DasSarma P."/>
            <person name="Lucas S."/>
            <person name="Copeland A."/>
            <person name="Lapidus A."/>
            <person name="Del Rio T.G."/>
            <person name="Tice H."/>
            <person name="Dalin E."/>
            <person name="Bruce D.C."/>
            <person name="Goodwin L."/>
            <person name="Pitluck S."/>
            <person name="Sims D."/>
            <person name="Brettin T.S."/>
            <person name="Detter J.C."/>
            <person name="Han C.S."/>
            <person name="Larimer F."/>
            <person name="Hauser L."/>
            <person name="Land M."/>
            <person name="Ivanova N."/>
            <person name="Richardson P."/>
            <person name="Cavicchioli R."/>
            <person name="DasSarma S."/>
            <person name="Woese C.R."/>
            <person name="Kyrpides N.C."/>
        </authorList>
    </citation>
    <scope>NUCLEOTIDE SEQUENCE [LARGE SCALE GENOMIC DNA]</scope>
    <source>
        <strain evidence="4">ATCC 49239 / DSM 5036 / JCM 8891 / ACAM 34</strain>
    </source>
</reference>
<dbReference type="GeneID" id="7402367"/>
<dbReference type="RefSeq" id="WP_012660231.1">
    <property type="nucleotide sequence ID" value="NC_012030.1"/>
</dbReference>
<dbReference type="PANTHER" id="PTHR46268">
    <property type="entry name" value="STRESS RESPONSE PROTEIN NHAX"/>
    <property type="match status" value="1"/>
</dbReference>
<proteinExistence type="inferred from homology"/>
<comment type="similarity">
    <text evidence="1">Belongs to the universal stress protein A family.</text>
</comment>
<dbReference type="PANTHER" id="PTHR46268:SF6">
    <property type="entry name" value="UNIVERSAL STRESS PROTEIN UP12"/>
    <property type="match status" value="1"/>
</dbReference>
<dbReference type="eggNOG" id="arCOG03050">
    <property type="taxonomic scope" value="Archaea"/>
</dbReference>
<dbReference type="SUPFAM" id="SSF52402">
    <property type="entry name" value="Adenine nucleotide alpha hydrolases-like"/>
    <property type="match status" value="1"/>
</dbReference>
<dbReference type="HOGENOM" id="CLU_049301_19_1_2"/>
<accession>B9LX40</accession>
<dbReference type="Pfam" id="PF00582">
    <property type="entry name" value="Usp"/>
    <property type="match status" value="1"/>
</dbReference>
<dbReference type="PRINTS" id="PR01438">
    <property type="entry name" value="UNVRSLSTRESS"/>
</dbReference>
<keyword evidence="4" id="KW-1185">Reference proteome</keyword>
<dbReference type="Proteomes" id="UP000000740">
    <property type="component" value="Plasmid pHLAC01"/>
</dbReference>
<evidence type="ECO:0000313" key="3">
    <source>
        <dbReference type="EMBL" id="ACM59031.1"/>
    </source>
</evidence>
<sequence>MSGIVVPVSRKESQTKRLVDGIIDFPQIGTDTRITIVNVFEEFDPDEQFMTKGIDIDSEALFEEEQVPETVTMATETLTEAGYTVDIRREHGDITESILDCVADIDADGIAMTGRQRSPVGKVLLGSVTQSILLSAECPVVVIPKSDE</sequence>
<dbReference type="KEGG" id="hla:Hlac_3524"/>
<evidence type="ECO:0000259" key="2">
    <source>
        <dbReference type="Pfam" id="PF00582"/>
    </source>
</evidence>
<geneLocation type="plasmid" evidence="3 4">
    <name>pHLAC01</name>
</geneLocation>